<evidence type="ECO:0000256" key="3">
    <source>
        <dbReference type="ARBA" id="ARBA00022692"/>
    </source>
</evidence>
<dbReference type="GO" id="GO:0016679">
    <property type="term" value="F:oxidoreductase activity, acting on diphenols and related substances as donors"/>
    <property type="evidence" value="ECO:0007669"/>
    <property type="project" value="TreeGrafter"/>
</dbReference>
<dbReference type="GO" id="GO:0046872">
    <property type="term" value="F:metal ion binding"/>
    <property type="evidence" value="ECO:0007669"/>
    <property type="project" value="UniProtKB-KW"/>
</dbReference>
<comment type="function">
    <text evidence="7">Part of the MsrPQ system that repairs oxidized periplasmic proteins containing methionine sulfoxide residues (Met-O), using respiratory chain electrons. Thus protects these proteins from oxidative-stress damage caused by reactive species of oxygen and chlorine generated by the host defense mechanisms. MsrPQ is essential for the maintenance of envelope integrity under bleach stress, rescuing a wide series of structurally unrelated periplasmic proteins from methionine oxidation. MsrQ provides electrons for reduction to the reductase catalytic subunit MsrP, using the quinone pool of the respiratory chain.</text>
</comment>
<dbReference type="Proteomes" id="UP000186684">
    <property type="component" value="Unassembled WGS sequence"/>
</dbReference>
<keyword evidence="3 7" id="KW-0812">Transmembrane</keyword>
<proteinExistence type="inferred from homology"/>
<keyword evidence="7" id="KW-1003">Cell membrane</keyword>
<keyword evidence="6 7" id="KW-0472">Membrane</keyword>
<evidence type="ECO:0000259" key="8">
    <source>
        <dbReference type="Pfam" id="PF01794"/>
    </source>
</evidence>
<evidence type="ECO:0000313" key="9">
    <source>
        <dbReference type="EMBL" id="SIS49464.1"/>
    </source>
</evidence>
<dbReference type="InterPro" id="IPR022837">
    <property type="entry name" value="MsrQ-like"/>
</dbReference>
<dbReference type="OrthoDB" id="9788328at2"/>
<feature type="transmembrane region" description="Helical" evidence="7">
    <location>
        <begin position="154"/>
        <end position="172"/>
    </location>
</feature>
<keyword evidence="7" id="KW-0479">Metal-binding</keyword>
<evidence type="ECO:0000256" key="6">
    <source>
        <dbReference type="ARBA" id="ARBA00023136"/>
    </source>
</evidence>
<gene>
    <name evidence="7" type="primary">msrQ</name>
    <name evidence="9" type="ORF">SAMN05421759_1011</name>
</gene>
<evidence type="ECO:0000256" key="7">
    <source>
        <dbReference type="HAMAP-Rule" id="MF_01207"/>
    </source>
</evidence>
<dbReference type="GO" id="GO:0009055">
    <property type="term" value="F:electron transfer activity"/>
    <property type="evidence" value="ECO:0007669"/>
    <property type="project" value="UniProtKB-UniRule"/>
</dbReference>
<evidence type="ECO:0000256" key="5">
    <source>
        <dbReference type="ARBA" id="ARBA00023004"/>
    </source>
</evidence>
<sequence>MNPVDRLNGWARRLPVWAVYLICALPAPYLFYLGLTGGLGVEPIEALEHEYGEIALQFLIAGLCITPLRRRLGVNLMRFRRAIGLLAFFYLTLHLLVWLVLDVQILSQIWADILKRPYITVGMAGFLMLVPLALTSNNWSVRKLGPRWRQLHKLVYAAALLGGLHFVMLRKGFQLEPLIYLAVIAVLLLMRLDWRAIPRLNRA</sequence>
<keyword evidence="7" id="KW-0288">FMN</keyword>
<evidence type="ECO:0000256" key="1">
    <source>
        <dbReference type="ARBA" id="ARBA00004141"/>
    </source>
</evidence>
<name>A0A1N7JJP2_9RHOB</name>
<keyword evidence="7" id="KW-0249">Electron transport</keyword>
<accession>A0A1N7JJP2</accession>
<protein>
    <recommendedName>
        <fullName evidence="7">Protein-methionine-sulfoxide reductase heme-binding subunit MsrQ</fullName>
    </recommendedName>
    <alternativeName>
        <fullName evidence="7">Flavocytochrome MsrQ</fullName>
    </alternativeName>
</protein>
<dbReference type="AlphaFoldDB" id="A0A1N7JJP2"/>
<feature type="transmembrane region" description="Helical" evidence="7">
    <location>
        <begin position="178"/>
        <end position="194"/>
    </location>
</feature>
<evidence type="ECO:0000313" key="10">
    <source>
        <dbReference type="Proteomes" id="UP000186684"/>
    </source>
</evidence>
<feature type="transmembrane region" description="Helical" evidence="7">
    <location>
        <begin position="113"/>
        <end position="134"/>
    </location>
</feature>
<keyword evidence="4 7" id="KW-1133">Transmembrane helix</keyword>
<keyword evidence="7" id="KW-0349">Heme</keyword>
<dbReference type="GO" id="GO:0010181">
    <property type="term" value="F:FMN binding"/>
    <property type="evidence" value="ECO:0007669"/>
    <property type="project" value="UniProtKB-UniRule"/>
</dbReference>
<feature type="domain" description="Ferric oxidoreductase" evidence="8">
    <location>
        <begin position="55"/>
        <end position="162"/>
    </location>
</feature>
<reference evidence="10" key="1">
    <citation type="submission" date="2017-01" db="EMBL/GenBank/DDBJ databases">
        <authorList>
            <person name="Varghese N."/>
            <person name="Submissions S."/>
        </authorList>
    </citation>
    <scope>NUCLEOTIDE SEQUENCE [LARGE SCALE GENOMIC DNA]</scope>
    <source>
        <strain evidence="10">DSM 29430</strain>
    </source>
</reference>
<comment type="cofactor">
    <cofactor evidence="7">
        <name>heme b</name>
        <dbReference type="ChEBI" id="CHEBI:60344"/>
    </cofactor>
    <text evidence="7">Binds 1 heme b (iron(II)-protoporphyrin IX) group per subunit.</text>
</comment>
<dbReference type="Pfam" id="PF01794">
    <property type="entry name" value="Ferric_reduct"/>
    <property type="match status" value="1"/>
</dbReference>
<comment type="subcellular location">
    <subcellularLocation>
        <location evidence="7">Cell membrane</location>
        <topology evidence="7">Multi-pass membrane protein</topology>
    </subcellularLocation>
    <subcellularLocation>
        <location evidence="1">Membrane</location>
        <topology evidence="1">Multi-pass membrane protein</topology>
    </subcellularLocation>
</comment>
<dbReference type="STRING" id="633194.SAMN05421759_1011"/>
<evidence type="ECO:0000256" key="2">
    <source>
        <dbReference type="ARBA" id="ARBA00022448"/>
    </source>
</evidence>
<comment type="similarity">
    <text evidence="7">Belongs to the MsrQ family.</text>
</comment>
<keyword evidence="10" id="KW-1185">Reference proteome</keyword>
<keyword evidence="5 7" id="KW-0408">Iron</keyword>
<keyword evidence="7" id="KW-0285">Flavoprotein</keyword>
<feature type="transmembrane region" description="Helical" evidence="7">
    <location>
        <begin position="14"/>
        <end position="34"/>
    </location>
</feature>
<dbReference type="InterPro" id="IPR013130">
    <property type="entry name" value="Fe3_Rdtase_TM_dom"/>
</dbReference>
<dbReference type="PANTHER" id="PTHR36964:SF1">
    <property type="entry name" value="PROTEIN-METHIONINE-SULFOXIDE REDUCTASE HEME-BINDING SUBUNIT MSRQ"/>
    <property type="match status" value="1"/>
</dbReference>
<dbReference type="GO" id="GO:0030091">
    <property type="term" value="P:protein repair"/>
    <property type="evidence" value="ECO:0007669"/>
    <property type="project" value="UniProtKB-UniRule"/>
</dbReference>
<dbReference type="RefSeq" id="WP_076443744.1">
    <property type="nucleotide sequence ID" value="NZ_FTOQ01000001.1"/>
</dbReference>
<dbReference type="GO" id="GO:0020037">
    <property type="term" value="F:heme binding"/>
    <property type="evidence" value="ECO:0007669"/>
    <property type="project" value="UniProtKB-UniRule"/>
</dbReference>
<feature type="transmembrane region" description="Helical" evidence="7">
    <location>
        <begin position="82"/>
        <end position="101"/>
    </location>
</feature>
<dbReference type="HAMAP" id="MF_01207">
    <property type="entry name" value="MsrQ"/>
    <property type="match status" value="1"/>
</dbReference>
<feature type="transmembrane region" description="Helical" evidence="7">
    <location>
        <begin position="54"/>
        <end position="70"/>
    </location>
</feature>
<keyword evidence="2 7" id="KW-0813">Transport</keyword>
<dbReference type="PANTHER" id="PTHR36964">
    <property type="entry name" value="PROTEIN-METHIONINE-SULFOXIDE REDUCTASE HEME-BINDING SUBUNIT MSRQ"/>
    <property type="match status" value="1"/>
</dbReference>
<evidence type="ECO:0000256" key="4">
    <source>
        <dbReference type="ARBA" id="ARBA00022989"/>
    </source>
</evidence>
<dbReference type="GO" id="GO:0005886">
    <property type="term" value="C:plasma membrane"/>
    <property type="evidence" value="ECO:0007669"/>
    <property type="project" value="UniProtKB-SubCell"/>
</dbReference>
<comment type="subunit">
    <text evidence="7">Heterodimer of a catalytic subunit (MsrP) and a heme-binding subunit (MsrQ).</text>
</comment>
<organism evidence="9 10">
    <name type="scientific">Roseivivax lentus</name>
    <dbReference type="NCBI Taxonomy" id="633194"/>
    <lineage>
        <taxon>Bacteria</taxon>
        <taxon>Pseudomonadati</taxon>
        <taxon>Pseudomonadota</taxon>
        <taxon>Alphaproteobacteria</taxon>
        <taxon>Rhodobacterales</taxon>
        <taxon>Roseobacteraceae</taxon>
        <taxon>Roseivivax</taxon>
    </lineage>
</organism>
<dbReference type="NCBIfam" id="NF003833">
    <property type="entry name" value="PRK05419.1-5"/>
    <property type="match status" value="1"/>
</dbReference>
<comment type="cofactor">
    <cofactor evidence="7">
        <name>FMN</name>
        <dbReference type="ChEBI" id="CHEBI:58210"/>
    </cofactor>
    <text evidence="7">Binds 1 FMN per subunit.</text>
</comment>
<dbReference type="EMBL" id="FTOQ01000001">
    <property type="protein sequence ID" value="SIS49464.1"/>
    <property type="molecule type" value="Genomic_DNA"/>
</dbReference>